<dbReference type="Proteomes" id="UP000316184">
    <property type="component" value="Unassembled WGS sequence"/>
</dbReference>
<organism evidence="1 2">
    <name type="scientific">Saccharopolyspora dendranthemae</name>
    <dbReference type="NCBI Taxonomy" id="1181886"/>
    <lineage>
        <taxon>Bacteria</taxon>
        <taxon>Bacillati</taxon>
        <taxon>Actinomycetota</taxon>
        <taxon>Actinomycetes</taxon>
        <taxon>Pseudonocardiales</taxon>
        <taxon>Pseudonocardiaceae</taxon>
        <taxon>Saccharopolyspora</taxon>
    </lineage>
</organism>
<proteinExistence type="predicted"/>
<protein>
    <submittedName>
        <fullName evidence="1">Uncharacterized protein</fullName>
    </submittedName>
</protein>
<comment type="caution">
    <text evidence="1">The sequence shown here is derived from an EMBL/GenBank/DDBJ whole genome shotgun (WGS) entry which is preliminary data.</text>
</comment>
<dbReference type="EMBL" id="VIWX01000002">
    <property type="protein sequence ID" value="TWF95905.1"/>
    <property type="molecule type" value="Genomic_DNA"/>
</dbReference>
<sequence>MFKAEVVHKGVTHKGISSIWNSRVKTACGLRLPEKAYVDCNRFTFGETDCPDCLSAS</sequence>
<reference evidence="1 2" key="1">
    <citation type="submission" date="2019-06" db="EMBL/GenBank/DDBJ databases">
        <title>Sequencing the genomes of 1000 actinobacteria strains.</title>
        <authorList>
            <person name="Klenk H.-P."/>
        </authorList>
    </citation>
    <scope>NUCLEOTIDE SEQUENCE [LARGE SCALE GENOMIC DNA]</scope>
    <source>
        <strain evidence="1 2">DSM 46699</strain>
    </source>
</reference>
<evidence type="ECO:0000313" key="1">
    <source>
        <dbReference type="EMBL" id="TWF95905.1"/>
    </source>
</evidence>
<name>A0A561U983_9PSEU</name>
<accession>A0A561U983</accession>
<dbReference type="AlphaFoldDB" id="A0A561U983"/>
<keyword evidence="2" id="KW-1185">Reference proteome</keyword>
<evidence type="ECO:0000313" key="2">
    <source>
        <dbReference type="Proteomes" id="UP000316184"/>
    </source>
</evidence>
<gene>
    <name evidence="1" type="ORF">FHU35_12905</name>
</gene>